<accession>X1TWU0</accession>
<dbReference type="InterPro" id="IPR049943">
    <property type="entry name" value="Ser_HO-MeTrfase-like"/>
</dbReference>
<dbReference type="InterPro" id="IPR039429">
    <property type="entry name" value="SHMT-like_dom"/>
</dbReference>
<comment type="cofactor">
    <cofactor evidence="1">
        <name>pyridoxal 5'-phosphate</name>
        <dbReference type="ChEBI" id="CHEBI:597326"/>
    </cofactor>
</comment>
<proteinExistence type="predicted"/>
<evidence type="ECO:0000313" key="4">
    <source>
        <dbReference type="EMBL" id="GAJ09813.1"/>
    </source>
</evidence>
<dbReference type="Gene3D" id="3.90.1150.10">
    <property type="entry name" value="Aspartate Aminotransferase, domain 1"/>
    <property type="match status" value="1"/>
</dbReference>
<dbReference type="EMBL" id="BARW01032124">
    <property type="protein sequence ID" value="GAJ09813.1"/>
    <property type="molecule type" value="Genomic_DNA"/>
</dbReference>
<feature type="non-terminal residue" evidence="4">
    <location>
        <position position="1"/>
    </location>
</feature>
<sequence>RQFKIIENAKRLAGNLSDSGHDVLTKGTDNHMVLINMEDFREALTGAMAQRCLEDCNIVVDMIRLPYDKKPASITSGIRLGTPIVTKNGMGAAEMDKISALIDAVLRKVKIINDRECEMDESLRNEVRDKVKQLCGKFPMR</sequence>
<dbReference type="GO" id="GO:0046653">
    <property type="term" value="P:tetrahydrofolate metabolic process"/>
    <property type="evidence" value="ECO:0007669"/>
    <property type="project" value="TreeGrafter"/>
</dbReference>
<evidence type="ECO:0000259" key="3">
    <source>
        <dbReference type="Pfam" id="PF00464"/>
    </source>
</evidence>
<evidence type="ECO:0000256" key="2">
    <source>
        <dbReference type="ARBA" id="ARBA00022898"/>
    </source>
</evidence>
<dbReference type="PANTHER" id="PTHR11680">
    <property type="entry name" value="SERINE HYDROXYMETHYLTRANSFERASE"/>
    <property type="match status" value="1"/>
</dbReference>
<protein>
    <recommendedName>
        <fullName evidence="3">Serine hydroxymethyltransferase-like domain-containing protein</fullName>
    </recommendedName>
</protein>
<organism evidence="4">
    <name type="scientific">marine sediment metagenome</name>
    <dbReference type="NCBI Taxonomy" id="412755"/>
    <lineage>
        <taxon>unclassified sequences</taxon>
        <taxon>metagenomes</taxon>
        <taxon>ecological metagenomes</taxon>
    </lineage>
</organism>
<gene>
    <name evidence="4" type="ORF">S12H4_50912</name>
</gene>
<dbReference type="InterPro" id="IPR015424">
    <property type="entry name" value="PyrdxlP-dep_Trfase"/>
</dbReference>
<dbReference type="GO" id="GO:0004372">
    <property type="term" value="F:glycine hydroxymethyltransferase activity"/>
    <property type="evidence" value="ECO:0007669"/>
    <property type="project" value="TreeGrafter"/>
</dbReference>
<keyword evidence="2" id="KW-0663">Pyridoxal phosphate</keyword>
<dbReference type="SUPFAM" id="SSF53383">
    <property type="entry name" value="PLP-dependent transferases"/>
    <property type="match status" value="1"/>
</dbReference>
<comment type="caution">
    <text evidence="4">The sequence shown here is derived from an EMBL/GenBank/DDBJ whole genome shotgun (WGS) entry which is preliminary data.</text>
</comment>
<dbReference type="PANTHER" id="PTHR11680:SF35">
    <property type="entry name" value="SERINE HYDROXYMETHYLTRANSFERASE 1"/>
    <property type="match status" value="1"/>
</dbReference>
<dbReference type="InterPro" id="IPR015422">
    <property type="entry name" value="PyrdxlP-dep_Trfase_small"/>
</dbReference>
<evidence type="ECO:0000256" key="1">
    <source>
        <dbReference type="ARBA" id="ARBA00001933"/>
    </source>
</evidence>
<dbReference type="Pfam" id="PF00464">
    <property type="entry name" value="SHMT"/>
    <property type="match status" value="1"/>
</dbReference>
<dbReference type="GO" id="GO:0019264">
    <property type="term" value="P:glycine biosynthetic process from serine"/>
    <property type="evidence" value="ECO:0007669"/>
    <property type="project" value="TreeGrafter"/>
</dbReference>
<dbReference type="GO" id="GO:0030170">
    <property type="term" value="F:pyridoxal phosphate binding"/>
    <property type="evidence" value="ECO:0007669"/>
    <property type="project" value="TreeGrafter"/>
</dbReference>
<dbReference type="AlphaFoldDB" id="X1TWU0"/>
<dbReference type="GO" id="GO:0005829">
    <property type="term" value="C:cytosol"/>
    <property type="evidence" value="ECO:0007669"/>
    <property type="project" value="TreeGrafter"/>
</dbReference>
<name>X1TWU0_9ZZZZ</name>
<reference evidence="4" key="1">
    <citation type="journal article" date="2014" name="Front. Microbiol.">
        <title>High frequency of phylogenetically diverse reductive dehalogenase-homologous genes in deep subseafloor sedimentary metagenomes.</title>
        <authorList>
            <person name="Kawai M."/>
            <person name="Futagami T."/>
            <person name="Toyoda A."/>
            <person name="Takaki Y."/>
            <person name="Nishi S."/>
            <person name="Hori S."/>
            <person name="Arai W."/>
            <person name="Tsubouchi T."/>
            <person name="Morono Y."/>
            <person name="Uchiyama I."/>
            <person name="Ito T."/>
            <person name="Fujiyama A."/>
            <person name="Inagaki F."/>
            <person name="Takami H."/>
        </authorList>
    </citation>
    <scope>NUCLEOTIDE SEQUENCE</scope>
    <source>
        <strain evidence="4">Expedition CK06-06</strain>
    </source>
</reference>
<feature type="domain" description="Serine hydroxymethyltransferase-like" evidence="3">
    <location>
        <begin position="3"/>
        <end position="102"/>
    </location>
</feature>